<keyword evidence="2" id="KW-1133">Transmembrane helix</keyword>
<dbReference type="EMBL" id="UZAH01002358">
    <property type="protein sequence ID" value="VDO21837.1"/>
    <property type="molecule type" value="Genomic_DNA"/>
</dbReference>
<accession>A0A183F6T3</accession>
<evidence type="ECO:0000313" key="4">
    <source>
        <dbReference type="Proteomes" id="UP000050761"/>
    </source>
</evidence>
<feature type="transmembrane region" description="Helical" evidence="2">
    <location>
        <begin position="7"/>
        <end position="28"/>
    </location>
</feature>
<name>A0A183F6T3_HELPZ</name>
<accession>A0A3P7UIV1</accession>
<keyword evidence="2" id="KW-0812">Transmembrane</keyword>
<reference evidence="5" key="2">
    <citation type="submission" date="2019-09" db="UniProtKB">
        <authorList>
            <consortium name="WormBaseParasite"/>
        </authorList>
    </citation>
    <scope>IDENTIFICATION</scope>
</reference>
<evidence type="ECO:0000313" key="3">
    <source>
        <dbReference type="EMBL" id="VDO21837.1"/>
    </source>
</evidence>
<reference evidence="3 4" key="1">
    <citation type="submission" date="2018-11" db="EMBL/GenBank/DDBJ databases">
        <authorList>
            <consortium name="Pathogen Informatics"/>
        </authorList>
    </citation>
    <scope>NUCLEOTIDE SEQUENCE [LARGE SCALE GENOMIC DNA]</scope>
</reference>
<feature type="region of interest" description="Disordered" evidence="1">
    <location>
        <begin position="51"/>
        <end position="90"/>
    </location>
</feature>
<sequence>MGNERKGCGWVSCAAALRGLILLVVRIAHELQRTLLSKRVNLTRKESHLSSLAGPIITDDSAAPPPPEHSRDEPDPAWSARGPGARNSSR</sequence>
<dbReference type="WBParaSite" id="HPBE_0000187501-mRNA-1">
    <property type="protein sequence ID" value="HPBE_0000187501-mRNA-1"/>
    <property type="gene ID" value="HPBE_0000187501"/>
</dbReference>
<keyword evidence="2" id="KW-0472">Membrane</keyword>
<proteinExistence type="predicted"/>
<evidence type="ECO:0000256" key="2">
    <source>
        <dbReference type="SAM" id="Phobius"/>
    </source>
</evidence>
<organism evidence="4 5">
    <name type="scientific">Heligmosomoides polygyrus</name>
    <name type="common">Parasitic roundworm</name>
    <dbReference type="NCBI Taxonomy" id="6339"/>
    <lineage>
        <taxon>Eukaryota</taxon>
        <taxon>Metazoa</taxon>
        <taxon>Ecdysozoa</taxon>
        <taxon>Nematoda</taxon>
        <taxon>Chromadorea</taxon>
        <taxon>Rhabditida</taxon>
        <taxon>Rhabditina</taxon>
        <taxon>Rhabditomorpha</taxon>
        <taxon>Strongyloidea</taxon>
        <taxon>Heligmosomidae</taxon>
        <taxon>Heligmosomoides</taxon>
    </lineage>
</organism>
<gene>
    <name evidence="3" type="ORF">HPBE_LOCUS1876</name>
</gene>
<evidence type="ECO:0000256" key="1">
    <source>
        <dbReference type="SAM" id="MobiDB-lite"/>
    </source>
</evidence>
<protein>
    <submittedName>
        <fullName evidence="5">Secreted protein</fullName>
    </submittedName>
</protein>
<evidence type="ECO:0000313" key="5">
    <source>
        <dbReference type="WBParaSite" id="HPBE_0000187501-mRNA-1"/>
    </source>
</evidence>
<dbReference type="Proteomes" id="UP000050761">
    <property type="component" value="Unassembled WGS sequence"/>
</dbReference>
<keyword evidence="4" id="KW-1185">Reference proteome</keyword>
<dbReference type="AlphaFoldDB" id="A0A183F6T3"/>